<accession>A0A6N2KVH6</accession>
<protein>
    <submittedName>
        <fullName evidence="1">Uncharacterized protein</fullName>
    </submittedName>
</protein>
<reference evidence="1" key="1">
    <citation type="submission" date="2019-03" db="EMBL/GenBank/DDBJ databases">
        <authorList>
            <person name="Mank J."/>
            <person name="Almeida P."/>
        </authorList>
    </citation>
    <scope>NUCLEOTIDE SEQUENCE</scope>
    <source>
        <strain evidence="1">78183</strain>
    </source>
</reference>
<proteinExistence type="predicted"/>
<dbReference type="AlphaFoldDB" id="A0A6N2KVH6"/>
<evidence type="ECO:0000313" key="1">
    <source>
        <dbReference type="EMBL" id="VFU32258.1"/>
    </source>
</evidence>
<organism evidence="1">
    <name type="scientific">Salix viminalis</name>
    <name type="common">Common osier</name>
    <name type="synonym">Basket willow</name>
    <dbReference type="NCBI Taxonomy" id="40686"/>
    <lineage>
        <taxon>Eukaryota</taxon>
        <taxon>Viridiplantae</taxon>
        <taxon>Streptophyta</taxon>
        <taxon>Embryophyta</taxon>
        <taxon>Tracheophyta</taxon>
        <taxon>Spermatophyta</taxon>
        <taxon>Magnoliopsida</taxon>
        <taxon>eudicotyledons</taxon>
        <taxon>Gunneridae</taxon>
        <taxon>Pentapetalae</taxon>
        <taxon>rosids</taxon>
        <taxon>fabids</taxon>
        <taxon>Malpighiales</taxon>
        <taxon>Salicaceae</taxon>
        <taxon>Saliceae</taxon>
        <taxon>Salix</taxon>
    </lineage>
</organism>
<gene>
    <name evidence="1" type="ORF">SVIM_LOCUS140238</name>
</gene>
<sequence>MEHADDLVSDGVSDSDDEHDCSTIHLSALGKRRLRKPWEKILIVEVVGHKVGYRFLVGIEIEGRVCDSRLIRNEFYLPKFYTEDFLGWFADHILAVQEMRPNFHPDEVKLDKTVIESKLTHQSLSSLNFSREERFVGWNTKRWWSCIVLGSLIGNLGEKDKKSESSKITEAEKEVSIEKNSGTKGEKLTVGMDSRFEDLTVTVNNIMKSDVLQF</sequence>
<name>A0A6N2KVH6_SALVM</name>
<dbReference type="EMBL" id="CAADRP010000779">
    <property type="protein sequence ID" value="VFU32258.1"/>
    <property type="molecule type" value="Genomic_DNA"/>
</dbReference>